<dbReference type="GO" id="GO:0008803">
    <property type="term" value="F:bis(5'-nucleosyl)-tetraphosphatase (symmetrical) activity"/>
    <property type="evidence" value="ECO:0007669"/>
    <property type="project" value="TreeGrafter"/>
</dbReference>
<evidence type="ECO:0000313" key="2">
    <source>
        <dbReference type="EMBL" id="ACD91021.1"/>
    </source>
</evidence>
<feature type="domain" description="Calcineurin-like phosphoesterase" evidence="1">
    <location>
        <begin position="16"/>
        <end position="193"/>
    </location>
</feature>
<dbReference type="KEGG" id="cli:Clim_1989"/>
<dbReference type="PANTHER" id="PTHR42850">
    <property type="entry name" value="METALLOPHOSPHOESTERASE"/>
    <property type="match status" value="1"/>
</dbReference>
<dbReference type="EMBL" id="CP001097">
    <property type="protein sequence ID" value="ACD91021.1"/>
    <property type="molecule type" value="Genomic_DNA"/>
</dbReference>
<dbReference type="CDD" id="cd00144">
    <property type="entry name" value="MPP_PPP_family"/>
    <property type="match status" value="1"/>
</dbReference>
<dbReference type="GO" id="GO:0110154">
    <property type="term" value="P:RNA decapping"/>
    <property type="evidence" value="ECO:0007669"/>
    <property type="project" value="TreeGrafter"/>
</dbReference>
<dbReference type="eggNOG" id="COG0639">
    <property type="taxonomic scope" value="Bacteria"/>
</dbReference>
<name>B3EFQ9_CHLL2</name>
<dbReference type="GO" id="GO:0005737">
    <property type="term" value="C:cytoplasm"/>
    <property type="evidence" value="ECO:0007669"/>
    <property type="project" value="TreeGrafter"/>
</dbReference>
<proteinExistence type="predicted"/>
<dbReference type="Gene3D" id="3.60.21.10">
    <property type="match status" value="1"/>
</dbReference>
<dbReference type="Pfam" id="PF00149">
    <property type="entry name" value="Metallophos"/>
    <property type="match status" value="1"/>
</dbReference>
<dbReference type="InterPro" id="IPR050126">
    <property type="entry name" value="Ap4A_hydrolase"/>
</dbReference>
<dbReference type="GO" id="GO:0016791">
    <property type="term" value="F:phosphatase activity"/>
    <property type="evidence" value="ECO:0007669"/>
    <property type="project" value="TreeGrafter"/>
</dbReference>
<dbReference type="Proteomes" id="UP000008841">
    <property type="component" value="Chromosome"/>
</dbReference>
<dbReference type="RefSeq" id="WP_012466890.1">
    <property type="nucleotide sequence ID" value="NC_010803.1"/>
</dbReference>
<dbReference type="InterPro" id="IPR029052">
    <property type="entry name" value="Metallo-depent_PP-like"/>
</dbReference>
<dbReference type="HOGENOM" id="CLU_023125_4_0_10"/>
<dbReference type="InterPro" id="IPR004843">
    <property type="entry name" value="Calcineurin-like_PHP"/>
</dbReference>
<reference evidence="2 3" key="1">
    <citation type="submission" date="2008-05" db="EMBL/GenBank/DDBJ databases">
        <title>Complete sequence of Chlorobium limicola DSM 245.</title>
        <authorList>
            <consortium name="US DOE Joint Genome Institute"/>
            <person name="Lucas S."/>
            <person name="Copeland A."/>
            <person name="Lapidus A."/>
            <person name="Glavina del Rio T."/>
            <person name="Dalin E."/>
            <person name="Tice H."/>
            <person name="Bruce D."/>
            <person name="Goodwin L."/>
            <person name="Pitluck S."/>
            <person name="Schmutz J."/>
            <person name="Larimer F."/>
            <person name="Land M."/>
            <person name="Hauser L."/>
            <person name="Kyrpides N."/>
            <person name="Ovchinnikova G."/>
            <person name="Zhao F."/>
            <person name="Li T."/>
            <person name="Liu Z."/>
            <person name="Overmann J."/>
            <person name="Bryant D.A."/>
            <person name="Richardson P."/>
        </authorList>
    </citation>
    <scope>NUCLEOTIDE SEQUENCE [LARGE SCALE GENOMIC DNA]</scope>
    <source>
        <strain evidence="3">DSM 245 / NBRC 103803 / 6330</strain>
    </source>
</reference>
<sequence>MQEKTKIRGPLTENRRIIAIGDIHGCLFSLQHLLEKLQLQPLDQLVFLGDYIDRGPRSKEVIGTLIDLHEQYSCFFLMGNHELMFLRYLENRDPVSWFYNGGQATLESYGSSNGLDFPEEHVAFIKNCSFTFETGHYFFAHGGLDPELTVRDNVKYYQPEDFCWQRVHMRTSFLESRSYRWEKTLVCAHTPVPQPVLLDRLIAIDTGCVYHENPLLGKLTAVILPEREIVQTDNLD</sequence>
<dbReference type="AlphaFoldDB" id="B3EFQ9"/>
<dbReference type="STRING" id="290315.Clim_1989"/>
<evidence type="ECO:0000259" key="1">
    <source>
        <dbReference type="Pfam" id="PF00149"/>
    </source>
</evidence>
<evidence type="ECO:0000313" key="3">
    <source>
        <dbReference type="Proteomes" id="UP000008841"/>
    </source>
</evidence>
<dbReference type="PRINTS" id="PR00114">
    <property type="entry name" value="STPHPHTASE"/>
</dbReference>
<protein>
    <submittedName>
        <fullName evidence="2">Metallophosphoesterase</fullName>
    </submittedName>
</protein>
<organism evidence="2 3">
    <name type="scientific">Chlorobium limicola (strain DSM 245 / NBRC 103803 / 6330)</name>
    <dbReference type="NCBI Taxonomy" id="290315"/>
    <lineage>
        <taxon>Bacteria</taxon>
        <taxon>Pseudomonadati</taxon>
        <taxon>Chlorobiota</taxon>
        <taxon>Chlorobiia</taxon>
        <taxon>Chlorobiales</taxon>
        <taxon>Chlorobiaceae</taxon>
        <taxon>Chlorobium/Pelodictyon group</taxon>
        <taxon>Chlorobium</taxon>
    </lineage>
</organism>
<dbReference type="PANTHER" id="PTHR42850:SF4">
    <property type="entry name" value="ZINC-DEPENDENT ENDOPOLYPHOSPHATASE"/>
    <property type="match status" value="1"/>
</dbReference>
<gene>
    <name evidence="2" type="ordered locus">Clim_1989</name>
</gene>
<dbReference type="SUPFAM" id="SSF56300">
    <property type="entry name" value="Metallo-dependent phosphatases"/>
    <property type="match status" value="1"/>
</dbReference>
<accession>B3EFQ9</accession>
<dbReference type="InterPro" id="IPR006186">
    <property type="entry name" value="Ser/Thr-sp_prot-phosphatase"/>
</dbReference>